<accession>A0ABW3NI48</accession>
<name>A0ABW3NI48_9BACI</name>
<dbReference type="RefSeq" id="WP_379591719.1">
    <property type="nucleotide sequence ID" value="NZ_JBHTKK010000009.1"/>
</dbReference>
<dbReference type="Gene3D" id="1.10.10.10">
    <property type="entry name" value="Winged helix-like DNA-binding domain superfamily/Winged helix DNA-binding domain"/>
    <property type="match status" value="1"/>
</dbReference>
<dbReference type="SUPFAM" id="SSF46785">
    <property type="entry name" value="Winged helix' DNA-binding domain"/>
    <property type="match status" value="1"/>
</dbReference>
<comment type="similarity">
    <text evidence="4">Belongs to the GbsR family.</text>
</comment>
<keyword evidence="1 4" id="KW-0805">Transcription regulation</keyword>
<dbReference type="PIRSF" id="PIRSF006707">
    <property type="entry name" value="MJ1563"/>
    <property type="match status" value="1"/>
</dbReference>
<dbReference type="InterPro" id="IPR052362">
    <property type="entry name" value="HTH-GbsR_regulator"/>
</dbReference>
<gene>
    <name evidence="5" type="ORF">ACFQ19_08870</name>
</gene>
<evidence type="ECO:0000256" key="2">
    <source>
        <dbReference type="ARBA" id="ARBA00023125"/>
    </source>
</evidence>
<evidence type="ECO:0000256" key="1">
    <source>
        <dbReference type="ARBA" id="ARBA00023015"/>
    </source>
</evidence>
<dbReference type="InterPro" id="IPR026282">
    <property type="entry name" value="MJ1563"/>
</dbReference>
<organism evidence="5 6">
    <name type="scientific">Oceanobacillus locisalsi</name>
    <dbReference type="NCBI Taxonomy" id="546107"/>
    <lineage>
        <taxon>Bacteria</taxon>
        <taxon>Bacillati</taxon>
        <taxon>Bacillota</taxon>
        <taxon>Bacilli</taxon>
        <taxon>Bacillales</taxon>
        <taxon>Bacillaceae</taxon>
        <taxon>Oceanobacillus</taxon>
    </lineage>
</organism>
<dbReference type="EMBL" id="JBHTKK010000009">
    <property type="protein sequence ID" value="MFD1066135.1"/>
    <property type="molecule type" value="Genomic_DNA"/>
</dbReference>
<dbReference type="InterPro" id="IPR036388">
    <property type="entry name" value="WH-like_DNA-bd_sf"/>
</dbReference>
<evidence type="ECO:0000256" key="3">
    <source>
        <dbReference type="ARBA" id="ARBA00023163"/>
    </source>
</evidence>
<dbReference type="InterPro" id="IPR036390">
    <property type="entry name" value="WH_DNA-bd_sf"/>
</dbReference>
<reference evidence="6" key="1">
    <citation type="journal article" date="2019" name="Int. J. Syst. Evol. Microbiol.">
        <title>The Global Catalogue of Microorganisms (GCM) 10K type strain sequencing project: providing services to taxonomists for standard genome sequencing and annotation.</title>
        <authorList>
            <consortium name="The Broad Institute Genomics Platform"/>
            <consortium name="The Broad Institute Genome Sequencing Center for Infectious Disease"/>
            <person name="Wu L."/>
            <person name="Ma J."/>
        </authorList>
    </citation>
    <scope>NUCLEOTIDE SEQUENCE [LARGE SCALE GENOMIC DNA]</scope>
    <source>
        <strain evidence="6">CCUG 56608</strain>
    </source>
</reference>
<keyword evidence="2 4" id="KW-0238">DNA-binding</keyword>
<proteinExistence type="inferred from homology"/>
<dbReference type="PANTHER" id="PTHR38465:SF1">
    <property type="entry name" value="HTH-TYPE TRANSCRIPTIONAL REGULATOR MJ1563-RELATED"/>
    <property type="match status" value="1"/>
</dbReference>
<comment type="caution">
    <text evidence="5">The sequence shown here is derived from an EMBL/GenBank/DDBJ whole genome shotgun (WGS) entry which is preliminary data.</text>
</comment>
<keyword evidence="6" id="KW-1185">Reference proteome</keyword>
<evidence type="ECO:0000313" key="5">
    <source>
        <dbReference type="EMBL" id="MFD1066135.1"/>
    </source>
</evidence>
<evidence type="ECO:0000256" key="4">
    <source>
        <dbReference type="PIRNR" id="PIRNR006707"/>
    </source>
</evidence>
<protein>
    <recommendedName>
        <fullName evidence="4">HTH-type transcriptional regulator</fullName>
    </recommendedName>
</protein>
<evidence type="ECO:0000313" key="6">
    <source>
        <dbReference type="Proteomes" id="UP001597041"/>
    </source>
</evidence>
<dbReference type="Proteomes" id="UP001597041">
    <property type="component" value="Unassembled WGS sequence"/>
</dbReference>
<keyword evidence="3 4" id="KW-0804">Transcription</keyword>
<dbReference type="PANTHER" id="PTHR38465">
    <property type="entry name" value="HTH-TYPE TRANSCRIPTIONAL REGULATOR MJ1563-RELATED"/>
    <property type="match status" value="1"/>
</dbReference>
<sequence length="196" mass="23034">MESYSNNQLLQEISACENLLTDRIADNMETFGVSSTIGRLLGIIYMNREAMTLDALAGETGMSKTRMSQVMREMISLDIAEKEHVKGSRKDHYNVERDYAQTFISLFTRNWSEVVKRNTNLERRLREQIRHLETFLTEDSPEEVKNRLESLQKELDEWQAYYQWIDGLVDFFESGEIFKHVPIVTPNTKEEMHDEK</sequence>